<evidence type="ECO:0000256" key="7">
    <source>
        <dbReference type="ARBA" id="ARBA00023136"/>
    </source>
</evidence>
<dbReference type="PANTHER" id="PTHR11629:SF63">
    <property type="entry name" value="V-TYPE PROTON ATPASE SUBUNIT A"/>
    <property type="match status" value="1"/>
</dbReference>
<protein>
    <recommendedName>
        <fullName evidence="8">V-type proton ATPase subunit a</fullName>
    </recommendedName>
</protein>
<feature type="compositionally biased region" description="Polar residues" evidence="9">
    <location>
        <begin position="208"/>
        <end position="224"/>
    </location>
</feature>
<keyword evidence="7" id="KW-0472">Membrane</keyword>
<dbReference type="GO" id="GO:0033179">
    <property type="term" value="C:proton-transporting V-type ATPase, V0 domain"/>
    <property type="evidence" value="ECO:0007669"/>
    <property type="project" value="InterPro"/>
</dbReference>
<feature type="region of interest" description="Disordered" evidence="9">
    <location>
        <begin position="208"/>
        <end position="273"/>
    </location>
</feature>
<evidence type="ECO:0000256" key="9">
    <source>
        <dbReference type="SAM" id="MobiDB-lite"/>
    </source>
</evidence>
<gene>
    <name evidence="10" type="ORF">KI387_016859</name>
</gene>
<dbReference type="GO" id="GO:0007035">
    <property type="term" value="P:vacuolar acidification"/>
    <property type="evidence" value="ECO:0007669"/>
    <property type="project" value="TreeGrafter"/>
</dbReference>
<keyword evidence="5" id="KW-1133">Transmembrane helix</keyword>
<dbReference type="AlphaFoldDB" id="A0AA38LH26"/>
<organism evidence="10 11">
    <name type="scientific">Taxus chinensis</name>
    <name type="common">Chinese yew</name>
    <name type="synonym">Taxus wallichiana var. chinensis</name>
    <dbReference type="NCBI Taxonomy" id="29808"/>
    <lineage>
        <taxon>Eukaryota</taxon>
        <taxon>Viridiplantae</taxon>
        <taxon>Streptophyta</taxon>
        <taxon>Embryophyta</taxon>
        <taxon>Tracheophyta</taxon>
        <taxon>Spermatophyta</taxon>
        <taxon>Pinopsida</taxon>
        <taxon>Pinidae</taxon>
        <taxon>Conifers II</taxon>
        <taxon>Cupressales</taxon>
        <taxon>Taxaceae</taxon>
        <taxon>Taxus</taxon>
    </lineage>
</organism>
<comment type="caution">
    <text evidence="10">The sequence shown here is derived from an EMBL/GenBank/DDBJ whole genome shotgun (WGS) entry which is preliminary data.</text>
</comment>
<evidence type="ECO:0000256" key="6">
    <source>
        <dbReference type="ARBA" id="ARBA00023065"/>
    </source>
</evidence>
<evidence type="ECO:0000256" key="5">
    <source>
        <dbReference type="ARBA" id="ARBA00022989"/>
    </source>
</evidence>
<comment type="function">
    <text evidence="8">Essential component of the vacuolar proton pump (V-ATPase), a multimeric enzyme that catalyzes the translocation of protons across the membranes. Required for assembly and activity of the V-ATPase.</text>
</comment>
<keyword evidence="6 8" id="KW-0406">Ion transport</keyword>
<evidence type="ECO:0000313" key="10">
    <source>
        <dbReference type="EMBL" id="KAH9322220.1"/>
    </source>
</evidence>
<dbReference type="InterPro" id="IPR002490">
    <property type="entry name" value="V-ATPase_116kDa_su"/>
</dbReference>
<sequence>NVALAFEVSDPRACSMARNSSLCAAMELLRSEEMNLVQLIIPVESAHATISYLGELGLVQFKDLNADKSPFQRTYANQVKRCVEMARKLRFFRDQMSKTGLSPSTRPALRPDIELDDLELKLGELETELLEINSNSDKLRRGHSELQEFKLVLQKVWSAMARVLTIQAGRESLLARISASGIGIPGSSDKKDKRFTWADVVKSVSPVESGSQTRLESGATNLKTNIPFHRDVNVHPPNKRTRDDPSDRILQSQVKKGTNGGDNPSSPANPGDGEVALSLLSFVKGCRLAVDGGNLDVSHLDELNKKITKVEKEQVNIRAKQCDIMTNFKVTLDFLSLVTQHLEDGKGKDKSKAGENIKIIRNGLENVKKAGAFFSSALSDAAAHQREIEDSSYVAEESMDSPLLLEQERLTETSKQGRLGFISGLIPKAKAIPFERILFRATRGNMYLKQVPVEEPVTDPVSGEK</sequence>
<keyword evidence="8" id="KW-0375">Hydrogen ion transport</keyword>
<dbReference type="GO" id="GO:0016471">
    <property type="term" value="C:vacuolar proton-transporting V-type ATPase complex"/>
    <property type="evidence" value="ECO:0007669"/>
    <property type="project" value="TreeGrafter"/>
</dbReference>
<evidence type="ECO:0000313" key="11">
    <source>
        <dbReference type="Proteomes" id="UP000824469"/>
    </source>
</evidence>
<evidence type="ECO:0000256" key="1">
    <source>
        <dbReference type="ARBA" id="ARBA00004141"/>
    </source>
</evidence>
<evidence type="ECO:0000256" key="3">
    <source>
        <dbReference type="ARBA" id="ARBA00022448"/>
    </source>
</evidence>
<dbReference type="EMBL" id="JAHRHJ020000003">
    <property type="protein sequence ID" value="KAH9322220.1"/>
    <property type="molecule type" value="Genomic_DNA"/>
</dbReference>
<evidence type="ECO:0000256" key="2">
    <source>
        <dbReference type="ARBA" id="ARBA00009904"/>
    </source>
</evidence>
<name>A0AA38LH26_TAXCH</name>
<feature type="compositionally biased region" description="Polar residues" evidence="9">
    <location>
        <begin position="249"/>
        <end position="268"/>
    </location>
</feature>
<keyword evidence="4" id="KW-0812">Transmembrane</keyword>
<comment type="subcellular location">
    <subcellularLocation>
        <location evidence="1">Membrane</location>
        <topology evidence="1">Multi-pass membrane protein</topology>
    </subcellularLocation>
</comment>
<dbReference type="GO" id="GO:0046961">
    <property type="term" value="F:proton-transporting ATPase activity, rotational mechanism"/>
    <property type="evidence" value="ECO:0007669"/>
    <property type="project" value="InterPro"/>
</dbReference>
<feature type="non-terminal residue" evidence="10">
    <location>
        <position position="465"/>
    </location>
</feature>
<dbReference type="Pfam" id="PF01496">
    <property type="entry name" value="V_ATPase_I"/>
    <property type="match status" value="2"/>
</dbReference>
<proteinExistence type="inferred from homology"/>
<feature type="non-terminal residue" evidence="10">
    <location>
        <position position="1"/>
    </location>
</feature>
<evidence type="ECO:0000256" key="4">
    <source>
        <dbReference type="ARBA" id="ARBA00022692"/>
    </source>
</evidence>
<accession>A0AA38LH26</accession>
<comment type="similarity">
    <text evidence="2 8">Belongs to the V-ATPase 116 kDa subunit family.</text>
</comment>
<dbReference type="GO" id="GO:0051117">
    <property type="term" value="F:ATPase binding"/>
    <property type="evidence" value="ECO:0007669"/>
    <property type="project" value="TreeGrafter"/>
</dbReference>
<dbReference type="PANTHER" id="PTHR11629">
    <property type="entry name" value="VACUOLAR PROTON ATPASES"/>
    <property type="match status" value="1"/>
</dbReference>
<reference evidence="10 11" key="1">
    <citation type="journal article" date="2021" name="Nat. Plants">
        <title>The Taxus genome provides insights into paclitaxel biosynthesis.</title>
        <authorList>
            <person name="Xiong X."/>
            <person name="Gou J."/>
            <person name="Liao Q."/>
            <person name="Li Y."/>
            <person name="Zhou Q."/>
            <person name="Bi G."/>
            <person name="Li C."/>
            <person name="Du R."/>
            <person name="Wang X."/>
            <person name="Sun T."/>
            <person name="Guo L."/>
            <person name="Liang H."/>
            <person name="Lu P."/>
            <person name="Wu Y."/>
            <person name="Zhang Z."/>
            <person name="Ro D.K."/>
            <person name="Shang Y."/>
            <person name="Huang S."/>
            <person name="Yan J."/>
        </authorList>
    </citation>
    <scope>NUCLEOTIDE SEQUENCE [LARGE SCALE GENOMIC DNA]</scope>
    <source>
        <strain evidence="10">Ta-2019</strain>
    </source>
</reference>
<keyword evidence="3 8" id="KW-0813">Transport</keyword>
<evidence type="ECO:0000256" key="8">
    <source>
        <dbReference type="RuleBase" id="RU361189"/>
    </source>
</evidence>
<dbReference type="Proteomes" id="UP000824469">
    <property type="component" value="Unassembled WGS sequence"/>
</dbReference>
<keyword evidence="11" id="KW-1185">Reference proteome</keyword>